<reference evidence="3 4" key="1">
    <citation type="submission" date="2018-08" db="EMBL/GenBank/DDBJ databases">
        <title>Draft genome sequence of Pseudoalteromonas donghaensis HJ51.</title>
        <authorList>
            <person name="Oh J."/>
            <person name="Roh D."/>
        </authorList>
    </citation>
    <scope>NUCLEOTIDE SEQUENCE [LARGE SCALE GENOMIC DNA]</scope>
    <source>
        <strain evidence="3 4">HJ51</strain>
    </source>
</reference>
<dbReference type="KEGG" id="pdj:D0907_04120"/>
<evidence type="ECO:0000259" key="2">
    <source>
        <dbReference type="Pfam" id="PF00561"/>
    </source>
</evidence>
<proteinExistence type="predicted"/>
<dbReference type="Proteomes" id="UP000264605">
    <property type="component" value="Chromosome"/>
</dbReference>
<dbReference type="RefSeq" id="WP_118844060.1">
    <property type="nucleotide sequence ID" value="NZ_CP032090.1"/>
</dbReference>
<feature type="chain" id="PRO_5041966252" evidence="1">
    <location>
        <begin position="19"/>
        <end position="483"/>
    </location>
</feature>
<dbReference type="PANTHER" id="PTHR46438">
    <property type="entry name" value="ALPHA/BETA-HYDROLASES SUPERFAMILY PROTEIN"/>
    <property type="match status" value="1"/>
</dbReference>
<sequence>MRLLHFLYICCFAVFSVAAQSESTAARSIQLSSQQIQALNFEFLPKDDWQFSTFRESVFNSSVLVLEVGDKQAPPLLLVHGLGVLGMQDWFSIIPELSKNYYIVAIDLPGFAHSQSPDGRYSPRNYAKVLAEVVDYYMTKPPSVVGHSMGGAVSLYFAGKYSEKLNKLVLVDAAGILHKVAFIKPISNVPKPNSKLPAFISTKLAQLNDFTTGLIEEGAIDSYLSELLQRSDGAWKLVMGDTPNMNAALSLVEENFSYIVANLTTETHIIWGESDAIAPLRTAKVLNSQLANSELAVLPGVGHVPMKQTPLAFLALLDKALTGAIQDVTSGKVTDKQIATFHCEDQHSREFTGHYRHMIIEDCHNVLLKDVVAESIRIKDSLVRLENVTLAGAELALNIKRSVVELTNVSIDAERAIKLNESRFDGAGVMINASKHAMSVVDDSNIIFSLSTINSPLYQGLAHDAIEAEKGIVDARFKSSRTH</sequence>
<dbReference type="GeneID" id="99504635"/>
<gene>
    <name evidence="3" type="ORF">D0907_04120</name>
</gene>
<dbReference type="AlphaFoldDB" id="A0AAD0WBR5"/>
<evidence type="ECO:0000313" key="4">
    <source>
        <dbReference type="Proteomes" id="UP000264605"/>
    </source>
</evidence>
<evidence type="ECO:0000256" key="1">
    <source>
        <dbReference type="SAM" id="SignalP"/>
    </source>
</evidence>
<dbReference type="PANTHER" id="PTHR46438:SF11">
    <property type="entry name" value="LIPASE-RELATED"/>
    <property type="match status" value="1"/>
</dbReference>
<evidence type="ECO:0000313" key="3">
    <source>
        <dbReference type="EMBL" id="AXV64524.1"/>
    </source>
</evidence>
<dbReference type="PRINTS" id="PR00111">
    <property type="entry name" value="ABHYDROLASE"/>
</dbReference>
<dbReference type="InterPro" id="IPR000073">
    <property type="entry name" value="AB_hydrolase_1"/>
</dbReference>
<feature type="domain" description="AB hydrolase-1" evidence="2">
    <location>
        <begin position="74"/>
        <end position="177"/>
    </location>
</feature>
<dbReference type="Gene3D" id="3.40.50.1820">
    <property type="entry name" value="alpha/beta hydrolase"/>
    <property type="match status" value="1"/>
</dbReference>
<organism evidence="3 4">
    <name type="scientific">Pseudoalteromonas lipolytica</name>
    <dbReference type="NCBI Taxonomy" id="570156"/>
    <lineage>
        <taxon>Bacteria</taxon>
        <taxon>Pseudomonadati</taxon>
        <taxon>Pseudomonadota</taxon>
        <taxon>Gammaproteobacteria</taxon>
        <taxon>Alteromonadales</taxon>
        <taxon>Pseudoalteromonadaceae</taxon>
        <taxon>Pseudoalteromonas</taxon>
    </lineage>
</organism>
<accession>A0AAD0WBR5</accession>
<keyword evidence="3" id="KW-0378">Hydrolase</keyword>
<dbReference type="GO" id="GO:0016787">
    <property type="term" value="F:hydrolase activity"/>
    <property type="evidence" value="ECO:0007669"/>
    <property type="project" value="UniProtKB-KW"/>
</dbReference>
<dbReference type="EMBL" id="CP032090">
    <property type="protein sequence ID" value="AXV64524.1"/>
    <property type="molecule type" value="Genomic_DNA"/>
</dbReference>
<keyword evidence="1" id="KW-0732">Signal</keyword>
<dbReference type="InterPro" id="IPR029058">
    <property type="entry name" value="AB_hydrolase_fold"/>
</dbReference>
<feature type="signal peptide" evidence="1">
    <location>
        <begin position="1"/>
        <end position="18"/>
    </location>
</feature>
<name>A0AAD0WBR5_9GAMM</name>
<dbReference type="SUPFAM" id="SSF53474">
    <property type="entry name" value="alpha/beta-Hydrolases"/>
    <property type="match status" value="1"/>
</dbReference>
<protein>
    <submittedName>
        <fullName evidence="3">Alpha/beta hydrolase</fullName>
    </submittedName>
</protein>
<dbReference type="Pfam" id="PF00561">
    <property type="entry name" value="Abhydrolase_1"/>
    <property type="match status" value="1"/>
</dbReference>